<name>A0ACC7LTX0_9PSED</name>
<comment type="caution">
    <text evidence="1">The sequence shown here is derived from an EMBL/GenBank/DDBJ whole genome shotgun (WGS) entry which is preliminary data.</text>
</comment>
<evidence type="ECO:0000313" key="2">
    <source>
        <dbReference type="Proteomes" id="UP001615411"/>
    </source>
</evidence>
<proteinExistence type="predicted"/>
<organism evidence="1 2">
    <name type="scientific">Pseudomonas caricapapayae</name>
    <dbReference type="NCBI Taxonomy" id="46678"/>
    <lineage>
        <taxon>Bacteria</taxon>
        <taxon>Pseudomonadati</taxon>
        <taxon>Pseudomonadota</taxon>
        <taxon>Gammaproteobacteria</taxon>
        <taxon>Pseudomonadales</taxon>
        <taxon>Pseudomonadaceae</taxon>
        <taxon>Pseudomonas</taxon>
    </lineage>
</organism>
<keyword evidence="2" id="KW-1185">Reference proteome</keyword>
<reference evidence="1" key="1">
    <citation type="submission" date="2024-10" db="EMBL/GenBank/DDBJ databases">
        <title>Aeromonas and Pseudomonas from the Cagarras Archipelago, Rio de Janeiro, Brazil.</title>
        <authorList>
            <person name="Canellas A.L.B."/>
            <person name="Laport M.S."/>
        </authorList>
    </citation>
    <scope>NUCLEOTIDE SEQUENCE</scope>
    <source>
        <strain evidence="1">ACP-7</strain>
    </source>
</reference>
<gene>
    <name evidence="1" type="ORF">ACIKP7_09020</name>
</gene>
<sequence>MLATFNSVYTFFAMGGFSMQVISATQARRRFRRVMKLLQEGHSYVITKNGKPVCKLVPPDAP</sequence>
<dbReference type="Proteomes" id="UP001615411">
    <property type="component" value="Unassembled WGS sequence"/>
</dbReference>
<protein>
    <submittedName>
        <fullName evidence="1">Type II toxin-antitoxin system Phd/YefM family antitoxin</fullName>
    </submittedName>
</protein>
<evidence type="ECO:0000313" key="1">
    <source>
        <dbReference type="EMBL" id="MFJ1338263.1"/>
    </source>
</evidence>
<dbReference type="EMBL" id="JBIUGF010000020">
    <property type="protein sequence ID" value="MFJ1338263.1"/>
    <property type="molecule type" value="Genomic_DNA"/>
</dbReference>
<accession>A0ACC7LTX0</accession>